<feature type="transmembrane region" description="Helical" evidence="6">
    <location>
        <begin position="75"/>
        <end position="97"/>
    </location>
</feature>
<feature type="transmembrane region" description="Helical" evidence="6">
    <location>
        <begin position="510"/>
        <end position="532"/>
    </location>
</feature>
<dbReference type="GO" id="GO:0016020">
    <property type="term" value="C:membrane"/>
    <property type="evidence" value="ECO:0007669"/>
    <property type="project" value="UniProtKB-SubCell"/>
</dbReference>
<dbReference type="AlphaFoldDB" id="A0A9N9Z9N6"/>
<feature type="transmembrane region" description="Helical" evidence="6">
    <location>
        <begin position="311"/>
        <end position="334"/>
    </location>
</feature>
<reference evidence="9" key="1">
    <citation type="submission" date="2019-06" db="EMBL/GenBank/DDBJ databases">
        <authorList>
            <person name="Broberg M."/>
        </authorList>
    </citation>
    <scope>NUCLEOTIDE SEQUENCE [LARGE SCALE GENOMIC DNA]</scope>
</reference>
<keyword evidence="9" id="KW-1185">Reference proteome</keyword>
<comment type="similarity">
    <text evidence="5">Belongs to the SAT4 family.</text>
</comment>
<keyword evidence="2 6" id="KW-0812">Transmembrane</keyword>
<evidence type="ECO:0000256" key="4">
    <source>
        <dbReference type="ARBA" id="ARBA00023136"/>
    </source>
</evidence>
<accession>A0A9N9Z9N6</accession>
<feature type="transmembrane region" description="Helical" evidence="6">
    <location>
        <begin position="429"/>
        <end position="453"/>
    </location>
</feature>
<proteinExistence type="inferred from homology"/>
<keyword evidence="3 6" id="KW-1133">Transmembrane helix</keyword>
<feature type="transmembrane region" description="Helical" evidence="6">
    <location>
        <begin position="40"/>
        <end position="63"/>
    </location>
</feature>
<dbReference type="OrthoDB" id="72269at2759"/>
<feature type="transmembrane region" description="Helical" evidence="6">
    <location>
        <begin position="154"/>
        <end position="173"/>
    </location>
</feature>
<evidence type="ECO:0000313" key="8">
    <source>
        <dbReference type="EMBL" id="CAH0051496.1"/>
    </source>
</evidence>
<dbReference type="Pfam" id="PF20684">
    <property type="entry name" value="Fung_rhodopsin"/>
    <property type="match status" value="1"/>
</dbReference>
<dbReference type="InterPro" id="IPR049326">
    <property type="entry name" value="Rhodopsin_dom_fungi"/>
</dbReference>
<evidence type="ECO:0000256" key="2">
    <source>
        <dbReference type="ARBA" id="ARBA00022692"/>
    </source>
</evidence>
<feature type="transmembrane region" description="Helical" evidence="6">
    <location>
        <begin position="193"/>
        <end position="212"/>
    </location>
</feature>
<evidence type="ECO:0000256" key="5">
    <source>
        <dbReference type="ARBA" id="ARBA00038359"/>
    </source>
</evidence>
<evidence type="ECO:0000256" key="1">
    <source>
        <dbReference type="ARBA" id="ARBA00004141"/>
    </source>
</evidence>
<evidence type="ECO:0000256" key="6">
    <source>
        <dbReference type="SAM" id="Phobius"/>
    </source>
</evidence>
<dbReference type="Proteomes" id="UP000775872">
    <property type="component" value="Unassembled WGS sequence"/>
</dbReference>
<sequence>MAEISIIVVTGDGLKTFDLNELIAKWNEGGQALGTDLMKLLLTTNLLFLFAITAIKLSILVLYHQVFSISQRFRLMNHTLTGVCLVWLIVSTFVNIFQCKPVSALWEALGSTQYCLASGTMWLGLEVTNLLVDVVILALPISEIGRLQLSTGKKWFVACIFLLGGLVCVASIARITFLYHPSSPEAVTLPESMLTASVQLGIAILCACLPAYGPALKLFRKGVSQAKLSLGMSVSKRYTSDNSKYNVSKNSGMNDLEASPYYMVDGNATPAHNTQVQSGGANLQTTDTIPLNAIQVKKSKIIFIMSQLGPLVWRVALAVPLLYISYACIEAFAVDKLVALQEPYLQSGRIEWADGGSITILERFWHVQFLDELWRRFTVTFAPSTLAFDPVSSWQAFSFLNDLGPLFTIWILESSRVGNRYTPAWLPTIFAFSGQVLSLGAVTPLFYILCIIFSPSSSTLVAKATPAEQRRITSSDSSPLLLPILLLLHTFELFYAFGATQLSTRHYWTWAWQMTPLFVGLANTSLATLISLSPSLSRQLKAISSPLVMLGVPAAISAGIWIYTLIVSPHSISTLFLPLLEPQDALEPLLRRGLQIDEICVFGSSILWIGYHIADLYLNGHVTTSEIFNLLSLLPVITALTGPGASLSYLWSWRESKLHR</sequence>
<comment type="caution">
    <text evidence="8">The sequence shown here is derived from an EMBL/GenBank/DDBJ whole genome shotgun (WGS) entry which is preliminary data.</text>
</comment>
<reference evidence="8 9" key="2">
    <citation type="submission" date="2021-10" db="EMBL/GenBank/DDBJ databases">
        <authorList>
            <person name="Piombo E."/>
        </authorList>
    </citation>
    <scope>NUCLEOTIDE SEQUENCE [LARGE SCALE GENOMIC DNA]</scope>
</reference>
<feature type="transmembrane region" description="Helical" evidence="6">
    <location>
        <begin position="544"/>
        <end position="566"/>
    </location>
</feature>
<organism evidence="8 9">
    <name type="scientific">Clonostachys solani</name>
    <dbReference type="NCBI Taxonomy" id="160281"/>
    <lineage>
        <taxon>Eukaryota</taxon>
        <taxon>Fungi</taxon>
        <taxon>Dikarya</taxon>
        <taxon>Ascomycota</taxon>
        <taxon>Pezizomycotina</taxon>
        <taxon>Sordariomycetes</taxon>
        <taxon>Hypocreomycetidae</taxon>
        <taxon>Hypocreales</taxon>
        <taxon>Bionectriaceae</taxon>
        <taxon>Clonostachys</taxon>
    </lineage>
</organism>
<evidence type="ECO:0000256" key="3">
    <source>
        <dbReference type="ARBA" id="ARBA00022989"/>
    </source>
</evidence>
<dbReference type="PANTHER" id="PTHR33048:SF47">
    <property type="entry name" value="INTEGRAL MEMBRANE PROTEIN-RELATED"/>
    <property type="match status" value="1"/>
</dbReference>
<dbReference type="InterPro" id="IPR052337">
    <property type="entry name" value="SAT4-like"/>
</dbReference>
<feature type="domain" description="Rhodopsin" evidence="7">
    <location>
        <begin position="40"/>
        <end position="216"/>
    </location>
</feature>
<feature type="transmembrane region" description="Helical" evidence="6">
    <location>
        <begin position="121"/>
        <end position="142"/>
    </location>
</feature>
<evidence type="ECO:0000259" key="7">
    <source>
        <dbReference type="Pfam" id="PF20684"/>
    </source>
</evidence>
<dbReference type="EMBL" id="CABFOC020000040">
    <property type="protein sequence ID" value="CAH0051496.1"/>
    <property type="molecule type" value="Genomic_DNA"/>
</dbReference>
<comment type="subcellular location">
    <subcellularLocation>
        <location evidence="1">Membrane</location>
        <topology evidence="1">Multi-pass membrane protein</topology>
    </subcellularLocation>
</comment>
<gene>
    <name evidence="8" type="ORF">CSOL1703_00014819</name>
</gene>
<feature type="transmembrane region" description="Helical" evidence="6">
    <location>
        <begin position="627"/>
        <end position="651"/>
    </location>
</feature>
<name>A0A9N9Z9N6_9HYPO</name>
<dbReference type="PANTHER" id="PTHR33048">
    <property type="entry name" value="PTH11-LIKE INTEGRAL MEMBRANE PROTEIN (AFU_ORTHOLOGUE AFUA_5G11245)"/>
    <property type="match status" value="1"/>
</dbReference>
<feature type="transmembrane region" description="Helical" evidence="6">
    <location>
        <begin position="480"/>
        <end position="498"/>
    </location>
</feature>
<evidence type="ECO:0000313" key="9">
    <source>
        <dbReference type="Proteomes" id="UP000775872"/>
    </source>
</evidence>
<protein>
    <recommendedName>
        <fullName evidence="7">Rhodopsin domain-containing protein</fullName>
    </recommendedName>
</protein>
<keyword evidence="4 6" id="KW-0472">Membrane</keyword>